<dbReference type="PANTHER" id="PTHR47566">
    <property type="match status" value="1"/>
</dbReference>
<dbReference type="AlphaFoldDB" id="A0A521AKW2"/>
<dbReference type="InterPro" id="IPR032675">
    <property type="entry name" value="LRR_dom_sf"/>
</dbReference>
<feature type="domain" description="DUF7619" evidence="6">
    <location>
        <begin position="622"/>
        <end position="753"/>
    </location>
</feature>
<dbReference type="NCBIfam" id="TIGR04183">
    <property type="entry name" value="Por_Secre_tail"/>
    <property type="match status" value="1"/>
</dbReference>
<protein>
    <submittedName>
        <fullName evidence="8">Conserved repeat domain-containing protein/Por secretion system C-terminal sorting domain-containing protein</fullName>
    </submittedName>
    <submittedName>
        <fullName evidence="7">T9SS type A sorting domain-containing protein</fullName>
    </submittedName>
</protein>
<dbReference type="SUPFAM" id="SSF52058">
    <property type="entry name" value="L domain-like"/>
    <property type="match status" value="1"/>
</dbReference>
<gene>
    <name evidence="7" type="ORF">GJU42_18070</name>
    <name evidence="8" type="ORF">SAMN06265349_101193</name>
</gene>
<accession>A0A521AKW2</accession>
<dbReference type="Pfam" id="PF24595">
    <property type="entry name" value="DUF7619"/>
    <property type="match status" value="1"/>
</dbReference>
<feature type="chain" id="PRO_5043205467" evidence="4">
    <location>
        <begin position="20"/>
        <end position="842"/>
    </location>
</feature>
<dbReference type="RefSeq" id="WP_142448843.1">
    <property type="nucleotide sequence ID" value="NZ_FXTA01000001.1"/>
</dbReference>
<dbReference type="InterPro" id="IPR055353">
    <property type="entry name" value="DUF7619"/>
</dbReference>
<evidence type="ECO:0000313" key="9">
    <source>
        <dbReference type="Proteomes" id="UP000317289"/>
    </source>
</evidence>
<sequence>MIKNYLLLLALCVFASVNSQIIDIPDANFKAKLLGADVDNSISMNDDGTARKIDINGDGEIQEAEALLISSLDIRNSNILSLEGIQSFRNLLFLECSDNKITTLDLRSLSNLKIISCDRNNMTNLNVQQLSKLQTISCWTNKLTELNLNGLSGLQNLQCGENIITSLDLNQCPDLINLGVYKNKISNLDLSSFSKLENLFCGYNELVTLDLSNSIHMKTLHCDNNKITSLKLPVTDKLWQLGYSHNFLTNVDLSNLSGLLELMCGSNNIKKLDLKGLEKLQYLDCYNNEIGSLGLSDVPNLTFLNCFGNLLTEIDATECKGLQNFYCNDNPLLQNVFMKNGSIEIDLDFSNNPKLKYICVDDEQISSIENILRQEGYTDYNVNSYCSFGPGGESFSIQGTNRNDTNSNGCDALDIPASFIKFKIEDGTKSGNIISNEMGKYEVKVPAGNYKITPVFENPSYFSISPTEIQVNFPTVSSPLVQDFCVKALGIHNDLDVTMLPIWPSRPGFVAKYKIVYKNKGNKTQPGTVNLEFDDSVLDLTSSSPLVSSATLNKISWNFTNLKPFESREIILNIKVNTSIETPAINNGDILHYTASINSSETDELPLDNTFVYNETVVGSFDPNDKTCLEGNVITPSLIGGYIHYIIRFENTGTYMAQNIVVKDMIDLSKFDISSLVPTSASHSYTTKISDGNKVEFIFENINLPFNNVNRNGYIAFKIKTLPTLKVGDTFENEANIYFDYNFPILTNKATSTFKALGIQDFEFSEYFNIYPNPVKDFLNINSKKEIEKEAIYIYDMLGQLVIFVPNATNTSKIDVSKLQTGNYILKLKSDNGFSGMKFIKL</sequence>
<feature type="signal peptide" evidence="4">
    <location>
        <begin position="1"/>
        <end position="19"/>
    </location>
</feature>
<keyword evidence="2 4" id="KW-0732">Signal</keyword>
<dbReference type="InterPro" id="IPR026444">
    <property type="entry name" value="Secre_tail"/>
</dbReference>
<evidence type="ECO:0000259" key="6">
    <source>
        <dbReference type="Pfam" id="PF24595"/>
    </source>
</evidence>
<evidence type="ECO:0000256" key="4">
    <source>
        <dbReference type="SAM" id="SignalP"/>
    </source>
</evidence>
<dbReference type="Proteomes" id="UP000317289">
    <property type="component" value="Unassembled WGS sequence"/>
</dbReference>
<dbReference type="EMBL" id="WKKG01000010">
    <property type="protein sequence ID" value="MRX69882.1"/>
    <property type="molecule type" value="Genomic_DNA"/>
</dbReference>
<evidence type="ECO:0000256" key="2">
    <source>
        <dbReference type="ARBA" id="ARBA00022729"/>
    </source>
</evidence>
<dbReference type="GO" id="GO:0035591">
    <property type="term" value="F:signaling adaptor activity"/>
    <property type="evidence" value="ECO:0007669"/>
    <property type="project" value="TreeGrafter"/>
</dbReference>
<evidence type="ECO:0000256" key="3">
    <source>
        <dbReference type="ARBA" id="ARBA00022737"/>
    </source>
</evidence>
<organism evidence="8 9">
    <name type="scientific">Flavobacterium resistens</name>
    <dbReference type="NCBI Taxonomy" id="443612"/>
    <lineage>
        <taxon>Bacteria</taxon>
        <taxon>Pseudomonadati</taxon>
        <taxon>Bacteroidota</taxon>
        <taxon>Flavobacteriia</taxon>
        <taxon>Flavobacteriales</taxon>
        <taxon>Flavobacteriaceae</taxon>
        <taxon>Flavobacterium</taxon>
    </lineage>
</organism>
<reference evidence="8 9" key="1">
    <citation type="submission" date="2017-05" db="EMBL/GenBank/DDBJ databases">
        <authorList>
            <person name="Varghese N."/>
            <person name="Submissions S."/>
        </authorList>
    </citation>
    <scope>NUCLEOTIDE SEQUENCE [LARGE SCALE GENOMIC DNA]</scope>
    <source>
        <strain evidence="8 9">DSM 19382</strain>
    </source>
</reference>
<proteinExistence type="predicted"/>
<name>A0A521AKW2_9FLAO</name>
<dbReference type="Pfam" id="PF18962">
    <property type="entry name" value="Por_Secre_tail"/>
    <property type="match status" value="1"/>
</dbReference>
<dbReference type="PANTHER" id="PTHR47566:SF1">
    <property type="entry name" value="PROTEIN NUD1"/>
    <property type="match status" value="1"/>
</dbReference>
<evidence type="ECO:0000313" key="7">
    <source>
        <dbReference type="EMBL" id="MRX69882.1"/>
    </source>
</evidence>
<dbReference type="EMBL" id="FXTA01000001">
    <property type="protein sequence ID" value="SMO35494.1"/>
    <property type="molecule type" value="Genomic_DNA"/>
</dbReference>
<evidence type="ECO:0000313" key="8">
    <source>
        <dbReference type="EMBL" id="SMO35494.1"/>
    </source>
</evidence>
<dbReference type="Gene3D" id="3.80.10.10">
    <property type="entry name" value="Ribonuclease Inhibitor"/>
    <property type="match status" value="2"/>
</dbReference>
<dbReference type="OrthoDB" id="1110367at2"/>
<evidence type="ECO:0000313" key="10">
    <source>
        <dbReference type="Proteomes" id="UP000468990"/>
    </source>
</evidence>
<evidence type="ECO:0000259" key="5">
    <source>
        <dbReference type="Pfam" id="PF18962"/>
    </source>
</evidence>
<dbReference type="InterPro" id="IPR052574">
    <property type="entry name" value="CDIRP"/>
</dbReference>
<keyword evidence="1" id="KW-0433">Leucine-rich repeat</keyword>
<feature type="domain" description="Secretion system C-terminal sorting" evidence="5">
    <location>
        <begin position="770"/>
        <end position="839"/>
    </location>
</feature>
<evidence type="ECO:0000256" key="1">
    <source>
        <dbReference type="ARBA" id="ARBA00022614"/>
    </source>
</evidence>
<keyword evidence="3" id="KW-0677">Repeat</keyword>
<dbReference type="Proteomes" id="UP000468990">
    <property type="component" value="Unassembled WGS sequence"/>
</dbReference>
<reference evidence="7 10" key="2">
    <citation type="submission" date="2019-11" db="EMBL/GenBank/DDBJ databases">
        <title>Flavobacterium resistens genome.</title>
        <authorList>
            <person name="Wilson V.M."/>
            <person name="Newman J.D."/>
        </authorList>
    </citation>
    <scope>NUCLEOTIDE SEQUENCE [LARGE SCALE GENOMIC DNA]</scope>
    <source>
        <strain evidence="7 10">DSM 19382</strain>
    </source>
</reference>
<keyword evidence="10" id="KW-1185">Reference proteome</keyword>